<keyword evidence="1" id="KW-0812">Transmembrane</keyword>
<feature type="transmembrane region" description="Helical" evidence="1">
    <location>
        <begin position="45"/>
        <end position="70"/>
    </location>
</feature>
<accession>A0A7W6MBJ2</accession>
<reference evidence="2 3" key="1">
    <citation type="submission" date="2020-08" db="EMBL/GenBank/DDBJ databases">
        <title>Genomic Encyclopedia of Type Strains, Phase IV (KMG-IV): sequencing the most valuable type-strain genomes for metagenomic binning, comparative biology and taxonomic classification.</title>
        <authorList>
            <person name="Goeker M."/>
        </authorList>
    </citation>
    <scope>NUCLEOTIDE SEQUENCE [LARGE SCALE GENOMIC DNA]</scope>
    <source>
        <strain evidence="2 3">DSM 101015</strain>
    </source>
</reference>
<proteinExistence type="predicted"/>
<evidence type="ECO:0000313" key="2">
    <source>
        <dbReference type="EMBL" id="MBB4175737.1"/>
    </source>
</evidence>
<dbReference type="OrthoDB" id="7861870at2"/>
<gene>
    <name evidence="2" type="ORF">GGR93_003540</name>
</gene>
<name>A0A7W6MBJ2_9RHOB</name>
<keyword evidence="3" id="KW-1185">Reference proteome</keyword>
<dbReference type="EMBL" id="JACIFU010000005">
    <property type="protein sequence ID" value="MBB4175737.1"/>
    <property type="molecule type" value="Genomic_DNA"/>
</dbReference>
<feature type="transmembrane region" description="Helical" evidence="1">
    <location>
        <begin position="77"/>
        <end position="94"/>
    </location>
</feature>
<dbReference type="RefSeq" id="WP_025054072.1">
    <property type="nucleotide sequence ID" value="NZ_JACIFU010000005.1"/>
</dbReference>
<evidence type="ECO:0000313" key="3">
    <source>
        <dbReference type="Proteomes" id="UP000565745"/>
    </source>
</evidence>
<dbReference type="AlphaFoldDB" id="A0A7W6MBJ2"/>
<sequence length="295" mass="33794">MLRLIYRQRRRLIFTSFFTTLALMMITIRWFWLPGAVEGPHWIELIALFLTALIVFVCTFAVAALVVLLVPGWRTMCELLALIFFANTSLSLLFPSILELPYVGAFIPIGVCFGILALVYGEVLDRFRIWVDHRTRRSFISPKSAGDLWLELVPGAAPLETHWDSLLCALEPDPDDSDSYEARYALGASVFEHQTMTILEKDAPHHAKYHHVGDVNPKNRSLVEGTFEIWITPLDKGGCKVTLEANRTLLLLRIALLMWFDDSIGDQTDHLRARHLDRRDWSISGRWRRKVGQFS</sequence>
<feature type="transmembrane region" description="Helical" evidence="1">
    <location>
        <begin position="12"/>
        <end position="33"/>
    </location>
</feature>
<organism evidence="2 3">
    <name type="scientific">Sulfitobacter noctilucicola</name>
    <dbReference type="NCBI Taxonomy" id="1342301"/>
    <lineage>
        <taxon>Bacteria</taxon>
        <taxon>Pseudomonadati</taxon>
        <taxon>Pseudomonadota</taxon>
        <taxon>Alphaproteobacteria</taxon>
        <taxon>Rhodobacterales</taxon>
        <taxon>Roseobacteraceae</taxon>
        <taxon>Sulfitobacter</taxon>
    </lineage>
</organism>
<protein>
    <submittedName>
        <fullName evidence="2">Uncharacterized protein</fullName>
    </submittedName>
</protein>
<feature type="transmembrane region" description="Helical" evidence="1">
    <location>
        <begin position="100"/>
        <end position="120"/>
    </location>
</feature>
<keyword evidence="1" id="KW-0472">Membrane</keyword>
<comment type="caution">
    <text evidence="2">The sequence shown here is derived from an EMBL/GenBank/DDBJ whole genome shotgun (WGS) entry which is preliminary data.</text>
</comment>
<keyword evidence="1" id="KW-1133">Transmembrane helix</keyword>
<dbReference type="Proteomes" id="UP000565745">
    <property type="component" value="Unassembled WGS sequence"/>
</dbReference>
<evidence type="ECO:0000256" key="1">
    <source>
        <dbReference type="SAM" id="Phobius"/>
    </source>
</evidence>